<evidence type="ECO:0000313" key="2">
    <source>
        <dbReference type="EMBL" id="BAH47098.1"/>
    </source>
</evidence>
<accession>C1BDP5</accession>
<dbReference type="KEGG" id="rop:ROP_pROB02-00850"/>
<dbReference type="PATRIC" id="fig|632772.20.peg.8463"/>
<sequence>MRATSSFRPSARTPIIPPSTAGAGRGQGLPGSGPLGQFVYLWVDGIHLKVRLEQDKLCRATRSRTHRLSCMDRRSAALSVNLH</sequence>
<dbReference type="AlphaFoldDB" id="C1BDP5"/>
<protein>
    <submittedName>
        <fullName evidence="2">Putative transposase</fullName>
    </submittedName>
</protein>
<evidence type="ECO:0000256" key="1">
    <source>
        <dbReference type="SAM" id="MobiDB-lite"/>
    </source>
</evidence>
<proteinExistence type="predicted"/>
<keyword evidence="2" id="KW-0614">Plasmid</keyword>
<dbReference type="HOGENOM" id="CLU_2540378_0_0_11"/>
<geneLocation type="plasmid" evidence="2 3">
    <name>pROB02</name>
</geneLocation>
<name>C1BDP5_RHOOB</name>
<reference evidence="2 3" key="2">
    <citation type="submission" date="2009-03" db="EMBL/GenBank/DDBJ databases">
        <title>Comparison of the complete genome sequences of Rhodococcus erythropolis PR4 and Rhodococcus opacus B4.</title>
        <authorList>
            <person name="Takarada H."/>
            <person name="Sekine M."/>
            <person name="Hosoyama A."/>
            <person name="Yamada R."/>
            <person name="Fujisawa T."/>
            <person name="Omata S."/>
            <person name="Shimizu A."/>
            <person name="Tsukatani N."/>
            <person name="Tanikawa S."/>
            <person name="Fujita N."/>
            <person name="Harayama S."/>
        </authorList>
    </citation>
    <scope>NUCLEOTIDE SEQUENCE [LARGE SCALE GENOMIC DNA]</scope>
    <source>
        <strain evidence="2 3">B4</strain>
        <plasmid evidence="2 3">pROB02</plasmid>
    </source>
</reference>
<organism evidence="2 3">
    <name type="scientific">Rhodococcus opacus (strain B4)</name>
    <dbReference type="NCBI Taxonomy" id="632772"/>
    <lineage>
        <taxon>Bacteria</taxon>
        <taxon>Bacillati</taxon>
        <taxon>Actinomycetota</taxon>
        <taxon>Actinomycetes</taxon>
        <taxon>Mycobacteriales</taxon>
        <taxon>Nocardiaceae</taxon>
        <taxon>Rhodococcus</taxon>
    </lineage>
</organism>
<evidence type="ECO:0000313" key="3">
    <source>
        <dbReference type="Proteomes" id="UP000002212"/>
    </source>
</evidence>
<feature type="region of interest" description="Disordered" evidence="1">
    <location>
        <begin position="1"/>
        <end position="29"/>
    </location>
</feature>
<gene>
    <name evidence="2" type="ordered locus">ROP_pROB02-00850</name>
</gene>
<dbReference type="EMBL" id="AP011117">
    <property type="protein sequence ID" value="BAH47098.1"/>
    <property type="molecule type" value="Genomic_DNA"/>
</dbReference>
<reference evidence="2 3" key="1">
    <citation type="journal article" date="2005" name="J. Biosci. Bioeng.">
        <title>Isolation and characterization of benzene-tolerant Rhodococcus opacus strains.</title>
        <authorList>
            <person name="Na K.S."/>
            <person name="Kuroda A."/>
            <person name="Takiguchi N."/>
            <person name="Ikeda T."/>
            <person name="Ohtake H."/>
            <person name="Kato J."/>
        </authorList>
    </citation>
    <scope>NUCLEOTIDE SEQUENCE [LARGE SCALE GENOMIC DNA]</scope>
    <source>
        <strain evidence="2 3">B4</strain>
        <plasmid evidence="2">pROB02</plasmid>
    </source>
</reference>
<dbReference type="Proteomes" id="UP000002212">
    <property type="component" value="Plasmid pROB02"/>
</dbReference>